<evidence type="ECO:0000256" key="1">
    <source>
        <dbReference type="SAM" id="Phobius"/>
    </source>
</evidence>
<organism evidence="2 3">
    <name type="scientific">Aphis glycines</name>
    <name type="common">Soybean aphid</name>
    <dbReference type="NCBI Taxonomy" id="307491"/>
    <lineage>
        <taxon>Eukaryota</taxon>
        <taxon>Metazoa</taxon>
        <taxon>Ecdysozoa</taxon>
        <taxon>Arthropoda</taxon>
        <taxon>Hexapoda</taxon>
        <taxon>Insecta</taxon>
        <taxon>Pterygota</taxon>
        <taxon>Neoptera</taxon>
        <taxon>Paraneoptera</taxon>
        <taxon>Hemiptera</taxon>
        <taxon>Sternorrhyncha</taxon>
        <taxon>Aphidomorpha</taxon>
        <taxon>Aphidoidea</taxon>
        <taxon>Aphididae</taxon>
        <taxon>Aphidini</taxon>
        <taxon>Aphis</taxon>
        <taxon>Aphis</taxon>
    </lineage>
</organism>
<keyword evidence="3" id="KW-1185">Reference proteome</keyword>
<proteinExistence type="predicted"/>
<evidence type="ECO:0000313" key="2">
    <source>
        <dbReference type="EMBL" id="KAE9544471.1"/>
    </source>
</evidence>
<gene>
    <name evidence="2" type="ORF">AGLY_000012</name>
</gene>
<feature type="transmembrane region" description="Helical" evidence="1">
    <location>
        <begin position="52"/>
        <end position="71"/>
    </location>
</feature>
<dbReference type="Proteomes" id="UP000475862">
    <property type="component" value="Unassembled WGS sequence"/>
</dbReference>
<protein>
    <submittedName>
        <fullName evidence="2">Uncharacterized protein</fullName>
    </submittedName>
</protein>
<evidence type="ECO:0000313" key="3">
    <source>
        <dbReference type="Proteomes" id="UP000475862"/>
    </source>
</evidence>
<dbReference type="EMBL" id="VYZN01000001">
    <property type="protein sequence ID" value="KAE9544471.1"/>
    <property type="molecule type" value="Genomic_DNA"/>
</dbReference>
<keyword evidence="1" id="KW-0812">Transmembrane</keyword>
<accession>A0A6G0U5S1</accession>
<sequence length="211" mass="24876">MITKINNGIKKIVYVNETGRKYILSNTQMIKKYIECHNDINGFITAFSLQMFFKYIINTFSYFFWIFIGILRMRERLELRSPANTAKSESVDVTRQHLFHQTNLHASTYVNNHSKHTISYPLFVKLSANALTRALRENTEFHDDKYLIVLIVWINKTINKYLIHEQLKAELSSVNYKKKNLYISLYETPTMVGESRKAQALILLCLYTILY</sequence>
<comment type="caution">
    <text evidence="2">The sequence shown here is derived from an EMBL/GenBank/DDBJ whole genome shotgun (WGS) entry which is preliminary data.</text>
</comment>
<keyword evidence="1" id="KW-1133">Transmembrane helix</keyword>
<reference evidence="2 3" key="1">
    <citation type="submission" date="2019-08" db="EMBL/GenBank/DDBJ databases">
        <title>The genome of the soybean aphid Biotype 1, its phylome, world population structure and adaptation to the North American continent.</title>
        <authorList>
            <person name="Giordano R."/>
            <person name="Donthu R.K."/>
            <person name="Hernandez A.G."/>
            <person name="Wright C.L."/>
            <person name="Zimin A.V."/>
        </authorList>
    </citation>
    <scope>NUCLEOTIDE SEQUENCE [LARGE SCALE GENOMIC DNA]</scope>
    <source>
        <tissue evidence="2">Whole aphids</tissue>
    </source>
</reference>
<keyword evidence="1" id="KW-0472">Membrane</keyword>
<dbReference type="OrthoDB" id="387657at2759"/>
<dbReference type="AlphaFoldDB" id="A0A6G0U5S1"/>
<name>A0A6G0U5S1_APHGL</name>